<reference evidence="1 2" key="1">
    <citation type="submission" date="2016-09" db="EMBL/GenBank/DDBJ databases">
        <title>The draft genome of Dichanthelium oligosanthes: A C3 panicoid grass species.</title>
        <authorList>
            <person name="Studer A.J."/>
            <person name="Schnable J.C."/>
            <person name="Brutnell T.P."/>
        </authorList>
    </citation>
    <scope>NUCLEOTIDE SEQUENCE [LARGE SCALE GENOMIC DNA]</scope>
    <source>
        <strain evidence="2">cv. Kellogg 1175</strain>
        <tissue evidence="1">Leaf</tissue>
    </source>
</reference>
<keyword evidence="2" id="KW-1185">Reference proteome</keyword>
<dbReference type="OrthoDB" id="669982at2759"/>
<proteinExistence type="predicted"/>
<gene>
    <name evidence="1" type="ORF">BAE44_0017492</name>
</gene>
<name>A0A1E5V8K8_9POAL</name>
<dbReference type="AlphaFoldDB" id="A0A1E5V8K8"/>
<evidence type="ECO:0000313" key="2">
    <source>
        <dbReference type="Proteomes" id="UP000095767"/>
    </source>
</evidence>
<dbReference type="Proteomes" id="UP000095767">
    <property type="component" value="Unassembled WGS sequence"/>
</dbReference>
<organism evidence="1 2">
    <name type="scientific">Dichanthelium oligosanthes</name>
    <dbReference type="NCBI Taxonomy" id="888268"/>
    <lineage>
        <taxon>Eukaryota</taxon>
        <taxon>Viridiplantae</taxon>
        <taxon>Streptophyta</taxon>
        <taxon>Embryophyta</taxon>
        <taxon>Tracheophyta</taxon>
        <taxon>Spermatophyta</taxon>
        <taxon>Magnoliopsida</taxon>
        <taxon>Liliopsida</taxon>
        <taxon>Poales</taxon>
        <taxon>Poaceae</taxon>
        <taxon>PACMAD clade</taxon>
        <taxon>Panicoideae</taxon>
        <taxon>Panicodae</taxon>
        <taxon>Paniceae</taxon>
        <taxon>Dichantheliinae</taxon>
        <taxon>Dichanthelium</taxon>
    </lineage>
</organism>
<comment type="caution">
    <text evidence="1">The sequence shown here is derived from an EMBL/GenBank/DDBJ whole genome shotgun (WGS) entry which is preliminary data.</text>
</comment>
<dbReference type="EMBL" id="LWDX02047732">
    <property type="protein sequence ID" value="OEL21489.1"/>
    <property type="molecule type" value="Genomic_DNA"/>
</dbReference>
<protein>
    <submittedName>
        <fullName evidence="1">Uncharacterized protein</fullName>
    </submittedName>
</protein>
<accession>A0A1E5V8K8</accession>
<evidence type="ECO:0000313" key="1">
    <source>
        <dbReference type="EMBL" id="OEL21489.1"/>
    </source>
</evidence>
<sequence length="69" mass="7762">MTQQGADNKKEKPLCIILRYTFAGGFTGELRYPCKLRQHICAKCGMHRGEHNMPYAGIRDELLPPRSGG</sequence>